<gene>
    <name evidence="1" type="ORF">DFH01_15095</name>
</gene>
<sequence length="380" mass="39492">MSHAALRERQGSVAARTALAADDRTSPELLTFLAADPAPEVRAAVAANAATPPQAGLLLAEDAETEVREALARRIGRLAPGLTAAAQDRLARMTGAILGRLVEDAAVAVRAALSDAVAGLPDAPRDLILRLARDTALPVAEPVLRLSPLLTEEDLLALVSAPPAAFTRRLVAARPRLTEPVTEALAGTTDAPAIAALLANPSAAIREATLDRLAAGSAGQDSWQAALVRRPRLPARAARALGEILAAHLLQALASRPDLPEGLAETLRPRIEAHLAESAASQGAAREAARSGDRAALSALLAAATGFGEGRVEAALALRSPRAIAALCWRAGWTAELAEEVQSALGVPRPRVLRANVEGSWTLSPAELQWQIELLEELPA</sequence>
<dbReference type="EMBL" id="QGNA01000003">
    <property type="protein sequence ID" value="PWS36474.1"/>
    <property type="molecule type" value="Genomic_DNA"/>
</dbReference>
<dbReference type="OrthoDB" id="7888976at2"/>
<dbReference type="InterPro" id="IPR019285">
    <property type="entry name" value="DUF2336"/>
</dbReference>
<organism evidence="1 2">
    <name type="scientific">Falsiroseomonas bella</name>
    <dbReference type="NCBI Taxonomy" id="2184016"/>
    <lineage>
        <taxon>Bacteria</taxon>
        <taxon>Pseudomonadati</taxon>
        <taxon>Pseudomonadota</taxon>
        <taxon>Alphaproteobacteria</taxon>
        <taxon>Acetobacterales</taxon>
        <taxon>Roseomonadaceae</taxon>
        <taxon>Falsiroseomonas</taxon>
    </lineage>
</organism>
<dbReference type="Proteomes" id="UP000245765">
    <property type="component" value="Unassembled WGS sequence"/>
</dbReference>
<evidence type="ECO:0000313" key="1">
    <source>
        <dbReference type="EMBL" id="PWS36474.1"/>
    </source>
</evidence>
<reference evidence="2" key="1">
    <citation type="submission" date="2018-05" db="EMBL/GenBank/DDBJ databases">
        <authorList>
            <person name="Du Z."/>
            <person name="Wang X."/>
        </authorList>
    </citation>
    <scope>NUCLEOTIDE SEQUENCE [LARGE SCALE GENOMIC DNA]</scope>
    <source>
        <strain evidence="2">CQN31</strain>
    </source>
</reference>
<keyword evidence="2" id="KW-1185">Reference proteome</keyword>
<proteinExistence type="predicted"/>
<comment type="caution">
    <text evidence="1">The sequence shown here is derived from an EMBL/GenBank/DDBJ whole genome shotgun (WGS) entry which is preliminary data.</text>
</comment>
<evidence type="ECO:0000313" key="2">
    <source>
        <dbReference type="Proteomes" id="UP000245765"/>
    </source>
</evidence>
<dbReference type="RefSeq" id="WP_109871267.1">
    <property type="nucleotide sequence ID" value="NZ_QGNA01000003.1"/>
</dbReference>
<dbReference type="Pfam" id="PF10098">
    <property type="entry name" value="DUF2336"/>
    <property type="match status" value="1"/>
</dbReference>
<name>A0A317FBK5_9PROT</name>
<protein>
    <recommendedName>
        <fullName evidence="3">DUF2336 domain-containing protein</fullName>
    </recommendedName>
</protein>
<accession>A0A317FBK5</accession>
<dbReference type="AlphaFoldDB" id="A0A317FBK5"/>
<evidence type="ECO:0008006" key="3">
    <source>
        <dbReference type="Google" id="ProtNLM"/>
    </source>
</evidence>